<evidence type="ECO:0000256" key="5">
    <source>
        <dbReference type="SAM" id="Phobius"/>
    </source>
</evidence>
<dbReference type="GO" id="GO:0042025">
    <property type="term" value="C:host cell nucleus"/>
    <property type="evidence" value="ECO:0007669"/>
    <property type="project" value="UniProtKB-SubCell"/>
</dbReference>
<accession>A0A0F7CVT8</accession>
<reference evidence="6" key="1">
    <citation type="journal article" date="2015" name="J. Virol.">
        <title>Recombination of Globally Circulating Varicella-Zoster Virus.</title>
        <authorList>
            <person name="Norberg P."/>
            <person name="Depledge D.P."/>
            <person name="Kundu S."/>
            <person name="Atkinson C."/>
            <person name="Brown J."/>
            <person name="Haque T."/>
            <person name="Hussaini Y."/>
            <person name="MacMahon E."/>
            <person name="Molyneaux P."/>
            <person name="Papaevangelou V."/>
            <person name="Sengupta N."/>
            <person name="Koay E.S."/>
            <person name="Tang J.W."/>
            <person name="Underhill G.S."/>
            <person name="Grahn A."/>
            <person name="Studahl M."/>
            <person name="Breuer J."/>
            <person name="Bergstrom T."/>
        </authorList>
    </citation>
    <scope>NUCLEOTIDE SEQUENCE</scope>
    <source>
        <strain evidence="6">Var/Cli/UK/CSF/0102/2013</strain>
    </source>
</reference>
<feature type="transmembrane region" description="Helical" evidence="5">
    <location>
        <begin position="7"/>
        <end position="28"/>
    </location>
</feature>
<organismHost>
    <name type="scientific">Homo sapiens</name>
    <name type="common">Human</name>
    <dbReference type="NCBI Taxonomy" id="9606"/>
</organismHost>
<keyword evidence="5" id="KW-1133">Transmembrane helix</keyword>
<keyword evidence="3" id="KW-1048">Host nucleus</keyword>
<gene>
    <name evidence="6" type="primary">ORF56</name>
</gene>
<comment type="subcellular location">
    <subcellularLocation>
        <location evidence="1">Host nucleus</location>
    </subcellularLocation>
</comment>
<dbReference type="EMBL" id="KP771907">
    <property type="protein sequence ID" value="AKG57439.1"/>
    <property type="molecule type" value="Genomic_DNA"/>
</dbReference>
<evidence type="ECO:0000256" key="1">
    <source>
        <dbReference type="ARBA" id="ARBA00004147"/>
    </source>
</evidence>
<organism evidence="6">
    <name type="scientific">Human herpesvirus 3</name>
    <name type="common">HHV-3</name>
    <name type="synonym">Varicella-zoster virus</name>
    <dbReference type="NCBI Taxonomy" id="10335"/>
    <lineage>
        <taxon>Viruses</taxon>
        <taxon>Duplodnaviria</taxon>
        <taxon>Heunggongvirae</taxon>
        <taxon>Peploviricota</taxon>
        <taxon>Herviviricetes</taxon>
        <taxon>Herpesvirales</taxon>
        <taxon>Orthoherpesviridae</taxon>
        <taxon>Alphaherpesvirinae</taxon>
        <taxon>Varicellovirus</taxon>
        <taxon>Varicellovirus humanalpha3</taxon>
    </lineage>
</organism>
<feature type="region of interest" description="Disordered" evidence="4">
    <location>
        <begin position="193"/>
        <end position="227"/>
    </location>
</feature>
<sequence>MKNPQKLAITFLPLYVIPTYTLCIKALYKNTHAGLLFSFLGCVLNTPAMSISGPPTTFILYRLHGVRRVLHWTLPDHEQTLYAFTGGSRSMAVKTDARCDTMSGGMIVLQHTHTVTLLTIDCSTDFSSYAFTHRDFHLQDKPHATFAMPFMSWVGSDPTSQLYSNVGGVLSVITEDDLSMCISIVIYGLRVNRPDDQTTPTPTPHQYTSQRRQPETNCPSSPQPAFFTSDDDVLSLILRDTANA</sequence>
<name>A0A0F7CVT8_HHV3</name>
<evidence type="ECO:0000313" key="6">
    <source>
        <dbReference type="EMBL" id="AKG57439.1"/>
    </source>
</evidence>
<keyword evidence="5" id="KW-0812">Transmembrane</keyword>
<feature type="transmembrane region" description="Helical" evidence="5">
    <location>
        <begin position="34"/>
        <end position="61"/>
    </location>
</feature>
<proteinExistence type="inferred from homology"/>
<evidence type="ECO:0000256" key="2">
    <source>
        <dbReference type="ARBA" id="ARBA00010784"/>
    </source>
</evidence>
<feature type="compositionally biased region" description="Polar residues" evidence="4">
    <location>
        <begin position="205"/>
        <end position="220"/>
    </location>
</feature>
<dbReference type="Pfam" id="PF03277">
    <property type="entry name" value="Herpes_UL4"/>
    <property type="match status" value="1"/>
</dbReference>
<protein>
    <submittedName>
        <fullName evidence="6">ORF56</fullName>
    </submittedName>
</protein>
<evidence type="ECO:0000256" key="4">
    <source>
        <dbReference type="SAM" id="MobiDB-lite"/>
    </source>
</evidence>
<comment type="similarity">
    <text evidence="2">Belongs to the alphaherpesvirinae HHV-1 UL4 family.</text>
</comment>
<dbReference type="InterPro" id="IPR004958">
    <property type="entry name" value="Herpes_UL4"/>
</dbReference>
<keyword evidence="5" id="KW-0472">Membrane</keyword>
<evidence type="ECO:0000256" key="3">
    <source>
        <dbReference type="ARBA" id="ARBA00022562"/>
    </source>
</evidence>